<accession>A0A8T3ARG4</accession>
<evidence type="ECO:0000313" key="1">
    <source>
        <dbReference type="EMBL" id="KAI0498727.1"/>
    </source>
</evidence>
<dbReference type="InterPro" id="IPR012340">
    <property type="entry name" value="NA-bd_OB-fold"/>
</dbReference>
<reference evidence="1" key="1">
    <citation type="journal article" date="2022" name="Front. Genet.">
        <title>Chromosome-Scale Assembly of the Dendrobium nobile Genome Provides Insights Into the Molecular Mechanism of the Biosynthesis of the Medicinal Active Ingredient of Dendrobium.</title>
        <authorList>
            <person name="Xu Q."/>
            <person name="Niu S.-C."/>
            <person name="Li K.-L."/>
            <person name="Zheng P.-J."/>
            <person name="Zhang X.-J."/>
            <person name="Jia Y."/>
            <person name="Liu Y."/>
            <person name="Niu Y.-X."/>
            <person name="Yu L.-H."/>
            <person name="Chen D.-F."/>
            <person name="Zhang G.-Q."/>
        </authorList>
    </citation>
    <scope>NUCLEOTIDE SEQUENCE</scope>
    <source>
        <tissue evidence="1">Leaf</tissue>
    </source>
</reference>
<dbReference type="SUPFAM" id="SSF50249">
    <property type="entry name" value="Nucleic acid-binding proteins"/>
    <property type="match status" value="1"/>
</dbReference>
<dbReference type="Gene3D" id="3.40.50.1010">
    <property type="entry name" value="5'-nuclease"/>
    <property type="match status" value="1"/>
</dbReference>
<dbReference type="OrthoDB" id="372421at2759"/>
<protein>
    <submittedName>
        <fullName evidence="1">Uncharacterized protein</fullName>
    </submittedName>
</protein>
<dbReference type="Gene3D" id="2.40.50.690">
    <property type="match status" value="1"/>
</dbReference>
<keyword evidence="2" id="KW-1185">Reference proteome</keyword>
<sequence>MWIGKMLGCNQQVHGAEDRSLEALLDYAHGGGQVTGRDVDALVQLSVDLRRDLQAPSGQARIPTSASIPTYYHACYQELSESDEEVDSYIPEGFSGSKGDHGGAIFVDLQGVEGENEQEDAIEEQHTDVEDEAGDEYRDSYVRAIYDGRENTYSFDWNGRRLRLLSQAANLLIRPNDMKSAMHIISDQNELKSLYCGAVICKVCQFSFAPLRSNASLILIIDTDVMLHQFALFENPSINNVVVLSEVLEDVISRNMAVYYRIKALCTNAMKNFFVFYSENHRDAYVEEKVEKICNFVKHFLWLIKKIFLFLVESYVRSLQQPNLLDLIAIPTNLNILKGELNDLRLSKREVIYPEHKLASVITSGLLHVLYHKGRFRVNRYNPLVSYVRSRSIGNRVNINKAFGGDIVAAELLCPQYQRTEENSLIVEDVNGNVDDAPRNANIAKAWAGSRPNVFTLLIWPCHWYYKEKLELMDAKTHDSLDIGKQLLLILLLTDCLQPL</sequence>
<name>A0A8T3ARG4_DENNO</name>
<comment type="caution">
    <text evidence="1">The sequence shown here is derived from an EMBL/GenBank/DDBJ whole genome shotgun (WGS) entry which is preliminary data.</text>
</comment>
<proteinExistence type="predicted"/>
<evidence type="ECO:0000313" key="2">
    <source>
        <dbReference type="Proteomes" id="UP000829196"/>
    </source>
</evidence>
<organism evidence="1 2">
    <name type="scientific">Dendrobium nobile</name>
    <name type="common">Orchid</name>
    <dbReference type="NCBI Taxonomy" id="94219"/>
    <lineage>
        <taxon>Eukaryota</taxon>
        <taxon>Viridiplantae</taxon>
        <taxon>Streptophyta</taxon>
        <taxon>Embryophyta</taxon>
        <taxon>Tracheophyta</taxon>
        <taxon>Spermatophyta</taxon>
        <taxon>Magnoliopsida</taxon>
        <taxon>Liliopsida</taxon>
        <taxon>Asparagales</taxon>
        <taxon>Orchidaceae</taxon>
        <taxon>Epidendroideae</taxon>
        <taxon>Malaxideae</taxon>
        <taxon>Dendrobiinae</taxon>
        <taxon>Dendrobium</taxon>
    </lineage>
</organism>
<dbReference type="AlphaFoldDB" id="A0A8T3ARG4"/>
<gene>
    <name evidence="1" type="ORF">KFK09_019619</name>
</gene>
<dbReference type="EMBL" id="JAGYWB010000014">
    <property type="protein sequence ID" value="KAI0498727.1"/>
    <property type="molecule type" value="Genomic_DNA"/>
</dbReference>
<dbReference type="Proteomes" id="UP000829196">
    <property type="component" value="Unassembled WGS sequence"/>
</dbReference>